<dbReference type="PROSITE" id="PS00198">
    <property type="entry name" value="4FE4S_FER_1"/>
    <property type="match status" value="1"/>
</dbReference>
<sequence length="101" mass="11701">MEGDERMSQSDISDKLFTIRYKCDDKSHLVIKDTQTCLNCVTKDCNYFCPSDVYEWEKKLKITTVAFENCIECGTCRIACPSYNIDWVYPKGGYGMTYKFG</sequence>
<keyword evidence="8" id="KW-0411">Iron-sulfur</keyword>
<comment type="caution">
    <text evidence="11">The sequence shown here is derived from an EMBL/GenBank/DDBJ whole genome shotgun (WGS) entry which is preliminary data.</text>
</comment>
<keyword evidence="9" id="KW-0535">Nitrogen fixation</keyword>
<dbReference type="InterPro" id="IPR017900">
    <property type="entry name" value="4Fe4S_Fe_S_CS"/>
</dbReference>
<dbReference type="InterPro" id="IPR017896">
    <property type="entry name" value="4Fe4S_Fe-S-bd"/>
</dbReference>
<evidence type="ECO:0000256" key="1">
    <source>
        <dbReference type="ARBA" id="ARBA00003208"/>
    </source>
</evidence>
<evidence type="ECO:0000256" key="9">
    <source>
        <dbReference type="ARBA" id="ARBA00023231"/>
    </source>
</evidence>
<name>A0ABX1XWE5_9BACL</name>
<dbReference type="InterPro" id="IPR012206">
    <property type="entry name" value="Fd_FixX"/>
</dbReference>
<evidence type="ECO:0000256" key="2">
    <source>
        <dbReference type="ARBA" id="ARBA00009192"/>
    </source>
</evidence>
<dbReference type="PANTHER" id="PTHR43082">
    <property type="entry name" value="FERREDOXIN-LIKE"/>
    <property type="match status" value="1"/>
</dbReference>
<comment type="function">
    <text evidence="1">Could be a 3Fe-4S cluster-containing protein.</text>
</comment>
<evidence type="ECO:0000259" key="10">
    <source>
        <dbReference type="PROSITE" id="PS51379"/>
    </source>
</evidence>
<evidence type="ECO:0000313" key="11">
    <source>
        <dbReference type="EMBL" id="NOU72256.1"/>
    </source>
</evidence>
<dbReference type="EMBL" id="WHOA01000089">
    <property type="protein sequence ID" value="NOU72256.1"/>
    <property type="molecule type" value="Genomic_DNA"/>
</dbReference>
<dbReference type="InterPro" id="IPR007859">
    <property type="entry name" value="ETF-QO/FixX_C"/>
</dbReference>
<organism evidence="11 12">
    <name type="scientific">Paenibacillus phytorum</name>
    <dbReference type="NCBI Taxonomy" id="2654977"/>
    <lineage>
        <taxon>Bacteria</taxon>
        <taxon>Bacillati</taxon>
        <taxon>Bacillota</taxon>
        <taxon>Bacilli</taxon>
        <taxon>Bacillales</taxon>
        <taxon>Paenibacillaceae</taxon>
        <taxon>Paenibacillus</taxon>
    </lineage>
</organism>
<evidence type="ECO:0000256" key="5">
    <source>
        <dbReference type="ARBA" id="ARBA00022723"/>
    </source>
</evidence>
<dbReference type="PROSITE" id="PS51379">
    <property type="entry name" value="4FE4S_FER_2"/>
    <property type="match status" value="2"/>
</dbReference>
<keyword evidence="4" id="KW-0813">Transport</keyword>
<evidence type="ECO:0000313" key="12">
    <source>
        <dbReference type="Proteomes" id="UP000616779"/>
    </source>
</evidence>
<dbReference type="Pfam" id="PF05187">
    <property type="entry name" value="Fer4_ETF_QO"/>
    <property type="match status" value="1"/>
</dbReference>
<gene>
    <name evidence="11" type="ORF">GC098_12615</name>
</gene>
<keyword evidence="6" id="KW-0249">Electron transport</keyword>
<evidence type="ECO:0000256" key="3">
    <source>
        <dbReference type="ARBA" id="ARBA00020378"/>
    </source>
</evidence>
<reference evidence="11 12" key="1">
    <citation type="submission" date="2019-10" db="EMBL/GenBank/DDBJ databases">
        <title>Description of Paenibacillus terrestris sp. nov.</title>
        <authorList>
            <person name="Carlier A."/>
            <person name="Qi S."/>
        </authorList>
    </citation>
    <scope>NUCLEOTIDE SEQUENCE [LARGE SCALE GENOMIC DNA]</scope>
    <source>
        <strain evidence="11 12">LMG 31458</strain>
    </source>
</reference>
<evidence type="ECO:0000256" key="8">
    <source>
        <dbReference type="ARBA" id="ARBA00023014"/>
    </source>
</evidence>
<protein>
    <recommendedName>
        <fullName evidence="3">Ferredoxin-like protein</fullName>
    </recommendedName>
</protein>
<dbReference type="Gene3D" id="3.30.70.20">
    <property type="match status" value="1"/>
</dbReference>
<accession>A0ABX1XWE5</accession>
<evidence type="ECO:0000256" key="4">
    <source>
        <dbReference type="ARBA" id="ARBA00022448"/>
    </source>
</evidence>
<dbReference type="Proteomes" id="UP000616779">
    <property type="component" value="Unassembled WGS sequence"/>
</dbReference>
<proteinExistence type="predicted"/>
<evidence type="ECO:0000256" key="6">
    <source>
        <dbReference type="ARBA" id="ARBA00022982"/>
    </source>
</evidence>
<dbReference type="PANTHER" id="PTHR43082:SF3">
    <property type="entry name" value="FERREDOXIN-LIKE PROTEIN YDIT"/>
    <property type="match status" value="1"/>
</dbReference>
<keyword evidence="12" id="KW-1185">Reference proteome</keyword>
<keyword evidence="7" id="KW-0408">Iron</keyword>
<evidence type="ECO:0000256" key="7">
    <source>
        <dbReference type="ARBA" id="ARBA00023004"/>
    </source>
</evidence>
<feature type="domain" description="4Fe-4S ferredoxin-type" evidence="10">
    <location>
        <begin position="27"/>
        <end position="59"/>
    </location>
</feature>
<dbReference type="SUPFAM" id="SSF54862">
    <property type="entry name" value="4Fe-4S ferredoxins"/>
    <property type="match status" value="1"/>
</dbReference>
<comment type="similarity">
    <text evidence="2">To ferredoxins from P.putida and C.tartarivorum, ferredoxin I from A.vinelandii, ferredoxin II from D.desulfuricans.</text>
</comment>
<dbReference type="PIRSF" id="PIRSF036548">
    <property type="entry name" value="Fdx_FixX"/>
    <property type="match status" value="1"/>
</dbReference>
<feature type="domain" description="4Fe-4S ferredoxin-type" evidence="10">
    <location>
        <begin position="61"/>
        <end position="90"/>
    </location>
</feature>
<keyword evidence="5" id="KW-0479">Metal-binding</keyword>